<sequence>MLQFAKRLSSHGLHATLAITRFVLSTTRPEPGPVAIAPISDGFDRAGFAEAGSIPAYLSRLESVGSTTLDELIRSERAAGRPVRVLVYDTFLPWARDVGERHGLVTAAFFTQLCGVNIVYGLVKEGRLRIPVTEPVSLPGLPRLEPDGLPSFVSEEDADQNPLYLKLVLEQYKNLEKADAVFVNSFYELEPEMVELAFGLLNSGKRFLWVVRSSEASKLPENFVEDLSSEQGLVVSWSPQMMVLSHKAVGCFLTHCGWNSTMEGISLGVPMVGVPQWTDQPMNAKYIEDVWKIGVRVRAEQLREHLESFQRSDKRTN</sequence>
<keyword evidence="3" id="KW-0328">Glycosyltransferase</keyword>
<evidence type="ECO:0000313" key="4">
    <source>
        <dbReference type="EMBL" id="KAG1328262.1"/>
    </source>
</evidence>
<dbReference type="Pfam" id="PF00201">
    <property type="entry name" value="UDPGT"/>
    <property type="match status" value="1"/>
</dbReference>
<accession>A0A8K0HX47</accession>
<evidence type="ECO:0000256" key="1">
    <source>
        <dbReference type="ARBA" id="ARBA00009995"/>
    </source>
</evidence>
<gene>
    <name evidence="4" type="ORF">COCNU_01G021960</name>
</gene>
<evidence type="ECO:0000256" key="3">
    <source>
        <dbReference type="RuleBase" id="RU003718"/>
    </source>
</evidence>
<reference evidence="4" key="2">
    <citation type="submission" date="2019-07" db="EMBL/GenBank/DDBJ databases">
        <authorList>
            <person name="Yang Y."/>
            <person name="Bocs S."/>
            <person name="Baudouin L."/>
        </authorList>
    </citation>
    <scope>NUCLEOTIDE SEQUENCE</scope>
    <source>
        <tissue evidence="4">Spear leaf of Hainan Tall coconut</tissue>
    </source>
</reference>
<dbReference type="PANTHER" id="PTHR11926">
    <property type="entry name" value="GLUCOSYL/GLUCURONOSYL TRANSFERASES"/>
    <property type="match status" value="1"/>
</dbReference>
<dbReference type="PANTHER" id="PTHR11926:SF1553">
    <property type="entry name" value="GLYCOSYLTRANSFERASE"/>
    <property type="match status" value="1"/>
</dbReference>
<dbReference type="AlphaFoldDB" id="A0A8K0HX47"/>
<dbReference type="GO" id="GO:0080043">
    <property type="term" value="F:quercetin 3-O-glucosyltransferase activity"/>
    <property type="evidence" value="ECO:0007669"/>
    <property type="project" value="TreeGrafter"/>
</dbReference>
<comment type="similarity">
    <text evidence="1 3">Belongs to the UDP-glycosyltransferase family.</text>
</comment>
<protein>
    <submittedName>
        <fullName evidence="4">Putative UDP-glycosyltransferase 74F2</fullName>
    </submittedName>
</protein>
<dbReference type="InterPro" id="IPR002213">
    <property type="entry name" value="UDP_glucos_trans"/>
</dbReference>
<keyword evidence="5" id="KW-1185">Reference proteome</keyword>
<dbReference type="EMBL" id="CM017872">
    <property type="protein sequence ID" value="KAG1328262.1"/>
    <property type="molecule type" value="Genomic_DNA"/>
</dbReference>
<dbReference type="GO" id="GO:0080044">
    <property type="term" value="F:quercetin 7-O-glucosyltransferase activity"/>
    <property type="evidence" value="ECO:0007669"/>
    <property type="project" value="TreeGrafter"/>
</dbReference>
<dbReference type="Gene3D" id="3.40.50.2000">
    <property type="entry name" value="Glycogen Phosphorylase B"/>
    <property type="match status" value="2"/>
</dbReference>
<dbReference type="PROSITE" id="PS00375">
    <property type="entry name" value="UDPGT"/>
    <property type="match status" value="1"/>
</dbReference>
<dbReference type="OrthoDB" id="5835829at2759"/>
<reference evidence="4" key="1">
    <citation type="journal article" date="2017" name="Gigascience">
        <title>The genome draft of coconut (Cocos nucifera).</title>
        <authorList>
            <person name="Xiao Y."/>
            <person name="Xu P."/>
            <person name="Fan H."/>
            <person name="Baudouin L."/>
            <person name="Xia W."/>
            <person name="Bocs S."/>
            <person name="Xu J."/>
            <person name="Li Q."/>
            <person name="Guo A."/>
            <person name="Zhou L."/>
            <person name="Li J."/>
            <person name="Wu Y."/>
            <person name="Ma Z."/>
            <person name="Armero A."/>
            <person name="Issali A.E."/>
            <person name="Liu N."/>
            <person name="Peng M."/>
            <person name="Yang Y."/>
        </authorList>
    </citation>
    <scope>NUCLEOTIDE SEQUENCE</scope>
    <source>
        <tissue evidence="4">Spear leaf of Hainan Tall coconut</tissue>
    </source>
</reference>
<organism evidence="4 5">
    <name type="scientific">Cocos nucifera</name>
    <name type="common">Coconut palm</name>
    <dbReference type="NCBI Taxonomy" id="13894"/>
    <lineage>
        <taxon>Eukaryota</taxon>
        <taxon>Viridiplantae</taxon>
        <taxon>Streptophyta</taxon>
        <taxon>Embryophyta</taxon>
        <taxon>Tracheophyta</taxon>
        <taxon>Spermatophyta</taxon>
        <taxon>Magnoliopsida</taxon>
        <taxon>Liliopsida</taxon>
        <taxon>Arecaceae</taxon>
        <taxon>Arecoideae</taxon>
        <taxon>Cocoseae</taxon>
        <taxon>Attaleinae</taxon>
        <taxon>Cocos</taxon>
    </lineage>
</organism>
<proteinExistence type="inferred from homology"/>
<name>A0A8K0HX47_COCNU</name>
<keyword evidence="2 3" id="KW-0808">Transferase</keyword>
<dbReference type="SUPFAM" id="SSF53756">
    <property type="entry name" value="UDP-Glycosyltransferase/glycogen phosphorylase"/>
    <property type="match status" value="1"/>
</dbReference>
<evidence type="ECO:0000256" key="2">
    <source>
        <dbReference type="ARBA" id="ARBA00022679"/>
    </source>
</evidence>
<dbReference type="InterPro" id="IPR035595">
    <property type="entry name" value="UDP_glycos_trans_CS"/>
</dbReference>
<dbReference type="CDD" id="cd03784">
    <property type="entry name" value="GT1_Gtf-like"/>
    <property type="match status" value="1"/>
</dbReference>
<comment type="caution">
    <text evidence="4">The sequence shown here is derived from an EMBL/GenBank/DDBJ whole genome shotgun (WGS) entry which is preliminary data.</text>
</comment>
<evidence type="ECO:0000313" key="5">
    <source>
        <dbReference type="Proteomes" id="UP000797356"/>
    </source>
</evidence>
<dbReference type="Proteomes" id="UP000797356">
    <property type="component" value="Chromosome 1"/>
</dbReference>